<comment type="subcellular location">
    <subcellularLocation>
        <location evidence="1">Secreted</location>
    </subcellularLocation>
</comment>
<accession>A0A9Q8L6R8</accession>
<comment type="similarity">
    <text evidence="2">Belongs to the major royal jelly protein family.</text>
</comment>
<evidence type="ECO:0000256" key="2">
    <source>
        <dbReference type="ARBA" id="ARBA00009127"/>
    </source>
</evidence>
<sequence length="401" mass="43667">MLSHYPLLSFVPAALAYFDTSGFRPFGPGYNHGAYPEDYGVTGPPLDAVHDSQNAPTGLAVDDDHRVYLTYPRNSGQTPNNVVICTTFNDEEPWPNAAFQNCTEDQDPSTCFVNVQNIVLDSIGQLWVVDSGIPYTAEPGSDALYGGAKIMSFNQSGQHIRTYILSQDVLAHGMNANDVRINNTLGTNGYAFITDESTTIPQFWPADEGYVGSYDGELVYCWNGTQRNFCTTGADGIALASGNFYWGVLASRRFYYVPQSIVIDPNATDADVLAAVQDPGQCASEQAGFTADDLGRVYIFASEQNAIYYVDTQQSEVTETVNDTPPGGSGLVPAENYVVKTLVRNGMIQHADSGAIKDGWLYFGTNQLNCHRVGSTITPMHVAVPFVRSGYGLMDEGLQRR</sequence>
<evidence type="ECO:0000313" key="5">
    <source>
        <dbReference type="Proteomes" id="UP000756132"/>
    </source>
</evidence>
<reference evidence="4" key="2">
    <citation type="journal article" date="2022" name="Microb. Genom.">
        <title>A chromosome-scale genome assembly of the tomato pathogen Cladosporium fulvum reveals a compartmentalized genome architecture and the presence of a dispensable chromosome.</title>
        <authorList>
            <person name="Zaccaron A.Z."/>
            <person name="Chen L.H."/>
            <person name="Samaras A."/>
            <person name="Stergiopoulos I."/>
        </authorList>
    </citation>
    <scope>NUCLEOTIDE SEQUENCE</scope>
    <source>
        <strain evidence="4">Race5_Kim</strain>
    </source>
</reference>
<dbReference type="Pfam" id="PF03022">
    <property type="entry name" value="MRJP"/>
    <property type="match status" value="1"/>
</dbReference>
<organism evidence="4 5">
    <name type="scientific">Passalora fulva</name>
    <name type="common">Tomato leaf mold</name>
    <name type="synonym">Cladosporium fulvum</name>
    <dbReference type="NCBI Taxonomy" id="5499"/>
    <lineage>
        <taxon>Eukaryota</taxon>
        <taxon>Fungi</taxon>
        <taxon>Dikarya</taxon>
        <taxon>Ascomycota</taxon>
        <taxon>Pezizomycotina</taxon>
        <taxon>Dothideomycetes</taxon>
        <taxon>Dothideomycetidae</taxon>
        <taxon>Mycosphaerellales</taxon>
        <taxon>Mycosphaerellaceae</taxon>
        <taxon>Fulvia</taxon>
    </lineage>
</organism>
<keyword evidence="5" id="KW-1185">Reference proteome</keyword>
<dbReference type="InterPro" id="IPR011042">
    <property type="entry name" value="6-blade_b-propeller_TolB-like"/>
</dbReference>
<dbReference type="Proteomes" id="UP000756132">
    <property type="component" value="Chromosome 1"/>
</dbReference>
<dbReference type="KEGG" id="ffu:CLAFUR5_01934"/>
<dbReference type="PANTHER" id="PTHR10009">
    <property type="entry name" value="PROTEIN YELLOW-RELATED"/>
    <property type="match status" value="1"/>
</dbReference>
<dbReference type="Gene3D" id="2.120.10.30">
    <property type="entry name" value="TolB, C-terminal domain"/>
    <property type="match status" value="2"/>
</dbReference>
<reference evidence="4" key="1">
    <citation type="submission" date="2021-12" db="EMBL/GenBank/DDBJ databases">
        <authorList>
            <person name="Zaccaron A."/>
            <person name="Stergiopoulos I."/>
        </authorList>
    </citation>
    <scope>NUCLEOTIDE SEQUENCE</scope>
    <source>
        <strain evidence="4">Race5_Kim</strain>
    </source>
</reference>
<evidence type="ECO:0008006" key="6">
    <source>
        <dbReference type="Google" id="ProtNLM"/>
    </source>
</evidence>
<dbReference type="RefSeq" id="XP_047756297.1">
    <property type="nucleotide sequence ID" value="XM_047901082.1"/>
</dbReference>
<dbReference type="OrthoDB" id="7776143at2759"/>
<dbReference type="GeneID" id="71981812"/>
<dbReference type="GO" id="GO:0005576">
    <property type="term" value="C:extracellular region"/>
    <property type="evidence" value="ECO:0007669"/>
    <property type="project" value="UniProtKB-SubCell"/>
</dbReference>
<evidence type="ECO:0000256" key="1">
    <source>
        <dbReference type="ARBA" id="ARBA00004613"/>
    </source>
</evidence>
<dbReference type="EMBL" id="CP090163">
    <property type="protein sequence ID" value="UJO11931.1"/>
    <property type="molecule type" value="Genomic_DNA"/>
</dbReference>
<dbReference type="PANTHER" id="PTHR10009:SF17">
    <property type="entry name" value="MAJOR ROYAL JELLY PROTEIN"/>
    <property type="match status" value="1"/>
</dbReference>
<dbReference type="OMA" id="CFINVQN"/>
<name>A0A9Q8L6R8_PASFU</name>
<gene>
    <name evidence="4" type="ORF">CLAFUR5_01934</name>
</gene>
<keyword evidence="3" id="KW-0964">Secreted</keyword>
<dbReference type="InterPro" id="IPR017996">
    <property type="entry name" value="MRJP/yellow-related"/>
</dbReference>
<evidence type="ECO:0000313" key="4">
    <source>
        <dbReference type="EMBL" id="UJO11931.1"/>
    </source>
</evidence>
<proteinExistence type="inferred from homology"/>
<dbReference type="SUPFAM" id="SSF63829">
    <property type="entry name" value="Calcium-dependent phosphotriesterase"/>
    <property type="match status" value="1"/>
</dbReference>
<dbReference type="AlphaFoldDB" id="A0A9Q8L6R8"/>
<evidence type="ECO:0000256" key="3">
    <source>
        <dbReference type="ARBA" id="ARBA00022525"/>
    </source>
</evidence>
<protein>
    <recommendedName>
        <fullName evidence="6">Major royal jelly protein</fullName>
    </recommendedName>
</protein>